<evidence type="ECO:0000313" key="6">
    <source>
        <dbReference type="Proteomes" id="UP000033163"/>
    </source>
</evidence>
<dbReference type="Proteomes" id="UP000033163">
    <property type="component" value="Chromosome I"/>
</dbReference>
<dbReference type="PROSITE" id="PS50995">
    <property type="entry name" value="HTH_MARR_2"/>
    <property type="match status" value="1"/>
</dbReference>
<dbReference type="GO" id="GO:0003677">
    <property type="term" value="F:DNA binding"/>
    <property type="evidence" value="ECO:0007669"/>
    <property type="project" value="UniProtKB-KW"/>
</dbReference>
<accession>A0A0E4CX74</accession>
<dbReference type="InterPro" id="IPR036390">
    <property type="entry name" value="WH_DNA-bd_sf"/>
</dbReference>
<evidence type="ECO:0000256" key="3">
    <source>
        <dbReference type="ARBA" id="ARBA00023163"/>
    </source>
</evidence>
<dbReference type="PATRIC" id="fig|1073571.4.peg.3912"/>
<evidence type="ECO:0000313" key="5">
    <source>
        <dbReference type="EMBL" id="CQR56061.1"/>
    </source>
</evidence>
<dbReference type="RefSeq" id="WP_020431009.1">
    <property type="nucleotide sequence ID" value="NZ_AGBD01001168.1"/>
</dbReference>
<dbReference type="AlphaFoldDB" id="A0A0E4CX74"/>
<keyword evidence="1" id="KW-0805">Transcription regulation</keyword>
<dbReference type="EMBL" id="LN831776">
    <property type="protein sequence ID" value="CQR56061.1"/>
    <property type="molecule type" value="Genomic_DNA"/>
</dbReference>
<reference evidence="6" key="1">
    <citation type="submission" date="2015-03" db="EMBL/GenBank/DDBJ databases">
        <authorList>
            <person name="Wibberg D."/>
        </authorList>
    </citation>
    <scope>NUCLEOTIDE SEQUENCE [LARGE SCALE GENOMIC DNA]</scope>
</reference>
<protein>
    <submittedName>
        <fullName evidence="5">MarR family transcriptional regulator</fullName>
    </submittedName>
</protein>
<dbReference type="HOGENOM" id="CLU_083287_18_7_9"/>
<feature type="domain" description="HTH marR-type" evidence="4">
    <location>
        <begin position="1"/>
        <end position="141"/>
    </location>
</feature>
<dbReference type="PANTHER" id="PTHR42756">
    <property type="entry name" value="TRANSCRIPTIONAL REGULATOR, MARR"/>
    <property type="match status" value="1"/>
</dbReference>
<dbReference type="PANTHER" id="PTHR42756:SF1">
    <property type="entry name" value="TRANSCRIPTIONAL REPRESSOR OF EMRAB OPERON"/>
    <property type="match status" value="1"/>
</dbReference>
<dbReference type="SMART" id="SM00347">
    <property type="entry name" value="HTH_MARR"/>
    <property type="match status" value="1"/>
</dbReference>
<name>A0A0E4CX74_9BACL</name>
<dbReference type="InterPro" id="IPR000835">
    <property type="entry name" value="HTH_MarR-typ"/>
</dbReference>
<dbReference type="SUPFAM" id="SSF46785">
    <property type="entry name" value="Winged helix' DNA-binding domain"/>
    <property type="match status" value="1"/>
</dbReference>
<dbReference type="InterPro" id="IPR036388">
    <property type="entry name" value="WH-like_DNA-bd_sf"/>
</dbReference>
<sequence length="143" mass="16401">MSKRMPNTPFSDLIREIGLKKKKDADDRLAELGLNAQQGQMIGYIAEHEDKGLIQKDLAEHFNRKEASITSMLQGLEKKGYIKRVIPKENERQKKIYLLDKAEVLVEEFNEIFAEVEKSITDSLTAEEAETLMKLLHKVNSNL</sequence>
<dbReference type="Pfam" id="PF01047">
    <property type="entry name" value="MarR"/>
    <property type="match status" value="1"/>
</dbReference>
<gene>
    <name evidence="5" type="ORF">PRIO_3658</name>
</gene>
<keyword evidence="3" id="KW-0804">Transcription</keyword>
<evidence type="ECO:0000256" key="2">
    <source>
        <dbReference type="ARBA" id="ARBA00023125"/>
    </source>
</evidence>
<evidence type="ECO:0000256" key="1">
    <source>
        <dbReference type="ARBA" id="ARBA00023015"/>
    </source>
</evidence>
<organism evidence="5 6">
    <name type="scientific">Paenibacillus riograndensis SBR5</name>
    <dbReference type="NCBI Taxonomy" id="1073571"/>
    <lineage>
        <taxon>Bacteria</taxon>
        <taxon>Bacillati</taxon>
        <taxon>Bacillota</taxon>
        <taxon>Bacilli</taxon>
        <taxon>Bacillales</taxon>
        <taxon>Paenibacillaceae</taxon>
        <taxon>Paenibacillus</taxon>
        <taxon>Paenibacillus sonchi group</taxon>
    </lineage>
</organism>
<proteinExistence type="predicted"/>
<dbReference type="GO" id="GO:0003700">
    <property type="term" value="F:DNA-binding transcription factor activity"/>
    <property type="evidence" value="ECO:0007669"/>
    <property type="project" value="InterPro"/>
</dbReference>
<dbReference type="Gene3D" id="1.10.10.10">
    <property type="entry name" value="Winged helix-like DNA-binding domain superfamily/Winged helix DNA-binding domain"/>
    <property type="match status" value="1"/>
</dbReference>
<dbReference type="PRINTS" id="PR00598">
    <property type="entry name" value="HTHMARR"/>
</dbReference>
<keyword evidence="2" id="KW-0238">DNA-binding</keyword>
<dbReference type="KEGG" id="pri:PRIO_3658"/>
<evidence type="ECO:0000259" key="4">
    <source>
        <dbReference type="PROSITE" id="PS50995"/>
    </source>
</evidence>